<dbReference type="EMBL" id="CM001221">
    <property type="protein sequence ID" value="AES96152.1"/>
    <property type="molecule type" value="Genomic_DNA"/>
</dbReference>
<reference evidence="1 3" key="1">
    <citation type="journal article" date="2011" name="Nature">
        <title>The Medicago genome provides insight into the evolution of rhizobial symbioses.</title>
        <authorList>
            <person name="Young N.D."/>
            <person name="Debelle F."/>
            <person name="Oldroyd G.E."/>
            <person name="Geurts R."/>
            <person name="Cannon S.B."/>
            <person name="Udvardi M.K."/>
            <person name="Benedito V.A."/>
            <person name="Mayer K.F."/>
            <person name="Gouzy J."/>
            <person name="Schoof H."/>
            <person name="Van de Peer Y."/>
            <person name="Proost S."/>
            <person name="Cook D.R."/>
            <person name="Meyers B.C."/>
            <person name="Spannagl M."/>
            <person name="Cheung F."/>
            <person name="De Mita S."/>
            <person name="Krishnakumar V."/>
            <person name="Gundlach H."/>
            <person name="Zhou S."/>
            <person name="Mudge J."/>
            <person name="Bharti A.K."/>
            <person name="Murray J.D."/>
            <person name="Naoumkina M.A."/>
            <person name="Rosen B."/>
            <person name="Silverstein K.A."/>
            <person name="Tang H."/>
            <person name="Rombauts S."/>
            <person name="Zhao P.X."/>
            <person name="Zhou P."/>
            <person name="Barbe V."/>
            <person name="Bardou P."/>
            <person name="Bechner M."/>
            <person name="Bellec A."/>
            <person name="Berger A."/>
            <person name="Berges H."/>
            <person name="Bidwell S."/>
            <person name="Bisseling T."/>
            <person name="Choisne N."/>
            <person name="Couloux A."/>
            <person name="Denny R."/>
            <person name="Deshpande S."/>
            <person name="Dai X."/>
            <person name="Doyle J.J."/>
            <person name="Dudez A.M."/>
            <person name="Farmer A.D."/>
            <person name="Fouteau S."/>
            <person name="Franken C."/>
            <person name="Gibelin C."/>
            <person name="Gish J."/>
            <person name="Goldstein S."/>
            <person name="Gonzalez A.J."/>
            <person name="Green P.J."/>
            <person name="Hallab A."/>
            <person name="Hartog M."/>
            <person name="Hua A."/>
            <person name="Humphray S.J."/>
            <person name="Jeong D.H."/>
            <person name="Jing Y."/>
            <person name="Jocker A."/>
            <person name="Kenton S.M."/>
            <person name="Kim D.J."/>
            <person name="Klee K."/>
            <person name="Lai H."/>
            <person name="Lang C."/>
            <person name="Lin S."/>
            <person name="Macmil S.L."/>
            <person name="Magdelenat G."/>
            <person name="Matthews L."/>
            <person name="McCorrison J."/>
            <person name="Monaghan E.L."/>
            <person name="Mun J.H."/>
            <person name="Najar F.Z."/>
            <person name="Nicholson C."/>
            <person name="Noirot C."/>
            <person name="O'Bleness M."/>
            <person name="Paule C.R."/>
            <person name="Poulain J."/>
            <person name="Prion F."/>
            <person name="Qin B."/>
            <person name="Qu C."/>
            <person name="Retzel E.F."/>
            <person name="Riddle C."/>
            <person name="Sallet E."/>
            <person name="Samain S."/>
            <person name="Samson N."/>
            <person name="Sanders I."/>
            <person name="Saurat O."/>
            <person name="Scarpelli C."/>
            <person name="Schiex T."/>
            <person name="Segurens B."/>
            <person name="Severin A.J."/>
            <person name="Sherrier D.J."/>
            <person name="Shi R."/>
            <person name="Sims S."/>
            <person name="Singer S.R."/>
            <person name="Sinharoy S."/>
            <person name="Sterck L."/>
            <person name="Viollet A."/>
            <person name="Wang B.B."/>
            <person name="Wang K."/>
            <person name="Wang M."/>
            <person name="Wang X."/>
            <person name="Warfsmann J."/>
            <person name="Weissenbach J."/>
            <person name="White D.D."/>
            <person name="White J.D."/>
            <person name="Wiley G.B."/>
            <person name="Wincker P."/>
            <person name="Xing Y."/>
            <person name="Yang L."/>
            <person name="Yao Z."/>
            <person name="Ying F."/>
            <person name="Zhai J."/>
            <person name="Zhou L."/>
            <person name="Zuber A."/>
            <person name="Denarie J."/>
            <person name="Dixon R.A."/>
            <person name="May G.D."/>
            <person name="Schwartz D.C."/>
            <person name="Rogers J."/>
            <person name="Quetier F."/>
            <person name="Town C.D."/>
            <person name="Roe B.A."/>
        </authorList>
    </citation>
    <scope>NUCLEOTIDE SEQUENCE [LARGE SCALE GENOMIC DNA]</scope>
    <source>
        <strain evidence="1">A17</strain>
        <strain evidence="2 3">cv. Jemalong A17</strain>
    </source>
</reference>
<dbReference type="PaxDb" id="3880-AES96152"/>
<gene>
    <name evidence="1" type="ordered locus">MTR_5g033850</name>
</gene>
<accession>G7K071</accession>
<reference evidence="1 3" key="2">
    <citation type="journal article" date="2014" name="BMC Genomics">
        <title>An improved genome release (version Mt4.0) for the model legume Medicago truncatula.</title>
        <authorList>
            <person name="Tang H."/>
            <person name="Krishnakumar V."/>
            <person name="Bidwell S."/>
            <person name="Rosen B."/>
            <person name="Chan A."/>
            <person name="Zhou S."/>
            <person name="Gentzbittel L."/>
            <person name="Childs K.L."/>
            <person name="Yandell M."/>
            <person name="Gundlach H."/>
            <person name="Mayer K.F."/>
            <person name="Schwartz D.C."/>
            <person name="Town C.D."/>
        </authorList>
    </citation>
    <scope>GENOME REANNOTATION</scope>
    <source>
        <strain evidence="2 3">cv. Jemalong A17</strain>
    </source>
</reference>
<dbReference type="HOGENOM" id="CLU_2674827_0_0_1"/>
<organism evidence="1 3">
    <name type="scientific">Medicago truncatula</name>
    <name type="common">Barrel medic</name>
    <name type="synonym">Medicago tribuloides</name>
    <dbReference type="NCBI Taxonomy" id="3880"/>
    <lineage>
        <taxon>Eukaryota</taxon>
        <taxon>Viridiplantae</taxon>
        <taxon>Streptophyta</taxon>
        <taxon>Embryophyta</taxon>
        <taxon>Tracheophyta</taxon>
        <taxon>Spermatophyta</taxon>
        <taxon>Magnoliopsida</taxon>
        <taxon>eudicotyledons</taxon>
        <taxon>Gunneridae</taxon>
        <taxon>Pentapetalae</taxon>
        <taxon>rosids</taxon>
        <taxon>fabids</taxon>
        <taxon>Fabales</taxon>
        <taxon>Fabaceae</taxon>
        <taxon>Papilionoideae</taxon>
        <taxon>50 kb inversion clade</taxon>
        <taxon>NPAAA clade</taxon>
        <taxon>Hologalegina</taxon>
        <taxon>IRL clade</taxon>
        <taxon>Trifolieae</taxon>
        <taxon>Medicago</taxon>
    </lineage>
</organism>
<evidence type="ECO:0000313" key="2">
    <source>
        <dbReference type="EnsemblPlants" id="AES96152"/>
    </source>
</evidence>
<dbReference type="EnsemblPlants" id="AES96152">
    <property type="protein sequence ID" value="AES96152"/>
    <property type="gene ID" value="MTR_5g033850"/>
</dbReference>
<protein>
    <submittedName>
        <fullName evidence="1 2">Uncharacterized protein</fullName>
    </submittedName>
</protein>
<dbReference type="Proteomes" id="UP000002051">
    <property type="component" value="Chromosome 5"/>
</dbReference>
<evidence type="ECO:0000313" key="3">
    <source>
        <dbReference type="Proteomes" id="UP000002051"/>
    </source>
</evidence>
<sequence>MVCDVREEETASEADVVSGNGIEGRTRRVEVDDDEVDEGGVSLMRWWWVYWCLKVEDIEKRYTVWTTYSKISVLF</sequence>
<dbReference type="AlphaFoldDB" id="G7K071"/>
<name>G7K071_MEDTR</name>
<proteinExistence type="predicted"/>
<evidence type="ECO:0000313" key="1">
    <source>
        <dbReference type="EMBL" id="AES96152.1"/>
    </source>
</evidence>
<keyword evidence="3" id="KW-1185">Reference proteome</keyword>
<reference evidence="2" key="3">
    <citation type="submission" date="2015-04" db="UniProtKB">
        <authorList>
            <consortium name="EnsemblPlants"/>
        </authorList>
    </citation>
    <scope>IDENTIFICATION</scope>
    <source>
        <strain evidence="2">cv. Jemalong A17</strain>
    </source>
</reference>